<keyword evidence="1" id="KW-0472">Membrane</keyword>
<evidence type="ECO:0000313" key="3">
    <source>
        <dbReference type="WBParaSite" id="Pan_g14303.t1"/>
    </source>
</evidence>
<protein>
    <submittedName>
        <fullName evidence="3">Uncharacterized protein</fullName>
    </submittedName>
</protein>
<evidence type="ECO:0000256" key="1">
    <source>
        <dbReference type="SAM" id="Phobius"/>
    </source>
</evidence>
<keyword evidence="2" id="KW-1185">Reference proteome</keyword>
<reference evidence="3" key="2">
    <citation type="submission" date="2020-10" db="UniProtKB">
        <authorList>
            <consortium name="WormBaseParasite"/>
        </authorList>
    </citation>
    <scope>IDENTIFICATION</scope>
</reference>
<evidence type="ECO:0000313" key="2">
    <source>
        <dbReference type="Proteomes" id="UP000492821"/>
    </source>
</evidence>
<reference evidence="2" key="1">
    <citation type="journal article" date="2013" name="Genetics">
        <title>The draft genome and transcriptome of Panagrellus redivivus are shaped by the harsh demands of a free-living lifestyle.</title>
        <authorList>
            <person name="Srinivasan J."/>
            <person name="Dillman A.R."/>
            <person name="Macchietto M.G."/>
            <person name="Heikkinen L."/>
            <person name="Lakso M."/>
            <person name="Fracchia K.M."/>
            <person name="Antoshechkin I."/>
            <person name="Mortazavi A."/>
            <person name="Wong G."/>
            <person name="Sternberg P.W."/>
        </authorList>
    </citation>
    <scope>NUCLEOTIDE SEQUENCE [LARGE SCALE GENOMIC DNA]</scope>
    <source>
        <strain evidence="2">MT8872</strain>
    </source>
</reference>
<dbReference type="AlphaFoldDB" id="A0A7E4UYY8"/>
<name>A0A7E4UYY8_PANRE</name>
<feature type="transmembrane region" description="Helical" evidence="1">
    <location>
        <begin position="50"/>
        <end position="69"/>
    </location>
</feature>
<accession>A0A7E4UYY8</accession>
<sequence>MQKSRDWAGSFEREANYLNEPQSKKYGNVLVCVCSAYRTSMGNNSHPGRLSFHAMTTVTLFTYHYWIVLSQHAKHFG</sequence>
<keyword evidence="1" id="KW-1133">Transmembrane helix</keyword>
<proteinExistence type="predicted"/>
<dbReference type="Proteomes" id="UP000492821">
    <property type="component" value="Unassembled WGS sequence"/>
</dbReference>
<keyword evidence="1" id="KW-0812">Transmembrane</keyword>
<dbReference type="WBParaSite" id="Pan_g14303.t1">
    <property type="protein sequence ID" value="Pan_g14303.t1"/>
    <property type="gene ID" value="Pan_g14303"/>
</dbReference>
<organism evidence="2 3">
    <name type="scientific">Panagrellus redivivus</name>
    <name type="common">Microworm</name>
    <dbReference type="NCBI Taxonomy" id="6233"/>
    <lineage>
        <taxon>Eukaryota</taxon>
        <taxon>Metazoa</taxon>
        <taxon>Ecdysozoa</taxon>
        <taxon>Nematoda</taxon>
        <taxon>Chromadorea</taxon>
        <taxon>Rhabditida</taxon>
        <taxon>Tylenchina</taxon>
        <taxon>Panagrolaimomorpha</taxon>
        <taxon>Panagrolaimoidea</taxon>
        <taxon>Panagrolaimidae</taxon>
        <taxon>Panagrellus</taxon>
    </lineage>
</organism>